<feature type="binding site" evidence="8">
    <location>
        <position position="153"/>
    </location>
    <ligand>
        <name>substrate</name>
    </ligand>
</feature>
<dbReference type="EC" id="2.3.1.35" evidence="8"/>
<dbReference type="GO" id="GO:0004042">
    <property type="term" value="F:L-glutamate N-acetyltransferase activity"/>
    <property type="evidence" value="ECO:0007669"/>
    <property type="project" value="UniProtKB-UniRule"/>
</dbReference>
<keyword evidence="8" id="KW-0511">Multifunctional enzyme</keyword>
<comment type="function">
    <text evidence="8">Catalyzes two activities which are involved in the cyclic version of arginine biosynthesis: the synthesis of N-acetylglutamate from glutamate and acetyl-CoA as the acetyl donor, and of ornithine by transacetylation between N(2)-acetylornithine and glutamate.</text>
</comment>
<dbReference type="EMBL" id="CP101717">
    <property type="protein sequence ID" value="WLD58984.1"/>
    <property type="molecule type" value="Genomic_DNA"/>
</dbReference>
<dbReference type="Pfam" id="PF01960">
    <property type="entry name" value="ArgJ"/>
    <property type="match status" value="1"/>
</dbReference>
<keyword evidence="3 8" id="KW-0055">Arginine biosynthesis</keyword>
<evidence type="ECO:0000313" key="9">
    <source>
        <dbReference type="EMBL" id="WLD58984.1"/>
    </source>
</evidence>
<evidence type="ECO:0000256" key="8">
    <source>
        <dbReference type="HAMAP-Rule" id="MF_01106"/>
    </source>
</evidence>
<dbReference type="HAMAP" id="MF_01106">
    <property type="entry name" value="ArgJ"/>
    <property type="match status" value="1"/>
</dbReference>
<dbReference type="GO" id="GO:0005737">
    <property type="term" value="C:cytoplasm"/>
    <property type="evidence" value="ECO:0007669"/>
    <property type="project" value="UniProtKB-SubCell"/>
</dbReference>
<evidence type="ECO:0000256" key="6">
    <source>
        <dbReference type="ARBA" id="ARBA00022813"/>
    </source>
</evidence>
<comment type="subunit">
    <text evidence="2 8">Heterotetramer of two alpha and two beta chains.</text>
</comment>
<organism evidence="9">
    <name type="scientific">Salinispirillum sp. LH 10-3-1</name>
    <dbReference type="NCBI Taxonomy" id="2952525"/>
    <lineage>
        <taxon>Bacteria</taxon>
        <taxon>Pseudomonadati</taxon>
        <taxon>Pseudomonadota</taxon>
        <taxon>Gammaproteobacteria</taxon>
        <taxon>Oceanospirillales</taxon>
        <taxon>Saccharospirillaceae</taxon>
        <taxon>Salinispirillum</taxon>
    </lineage>
</organism>
<comment type="pathway">
    <text evidence="8">Amino-acid biosynthesis; L-arginine biosynthesis; N(2)-acetyl-L-ornithine from L-glutamate: step 1/4.</text>
</comment>
<keyword evidence="6 8" id="KW-0068">Autocatalytic cleavage</keyword>
<dbReference type="PANTHER" id="PTHR23100:SF0">
    <property type="entry name" value="ARGININE BIOSYNTHESIS BIFUNCTIONAL PROTEIN ARGJ, MITOCHONDRIAL"/>
    <property type="match status" value="1"/>
</dbReference>
<gene>
    <name evidence="8 9" type="primary">argJ</name>
    <name evidence="9" type="ORF">NFC81_04145</name>
</gene>
<feature type="site" description="Cleavage; by autolysis" evidence="8">
    <location>
        <begin position="189"/>
        <end position="190"/>
    </location>
</feature>
<evidence type="ECO:0000256" key="1">
    <source>
        <dbReference type="ARBA" id="ARBA00006774"/>
    </source>
</evidence>
<dbReference type="SUPFAM" id="SSF56266">
    <property type="entry name" value="DmpA/ArgJ-like"/>
    <property type="match status" value="1"/>
</dbReference>
<feature type="site" description="Involved in the stabilization of negative charge on the oxyanion by the formation of the oxyanion hole" evidence="8">
    <location>
        <position position="116"/>
    </location>
</feature>
<dbReference type="EC" id="2.3.1.1" evidence="8"/>
<keyword evidence="8" id="KW-0963">Cytoplasm</keyword>
<dbReference type="NCBIfam" id="NF003802">
    <property type="entry name" value="PRK05388.1"/>
    <property type="match status" value="1"/>
</dbReference>
<dbReference type="CDD" id="cd02152">
    <property type="entry name" value="OAT"/>
    <property type="match status" value="1"/>
</dbReference>
<dbReference type="GO" id="GO:0004358">
    <property type="term" value="F:L-glutamate N-acetyltransferase activity, acting on acetyl-L-ornithine as donor"/>
    <property type="evidence" value="ECO:0007669"/>
    <property type="project" value="UniProtKB-UniRule"/>
</dbReference>
<feature type="chain" id="PRO_5044030078" description="Arginine biosynthesis bifunctional protein ArgJ alpha chain" evidence="8">
    <location>
        <begin position="1"/>
        <end position="189"/>
    </location>
</feature>
<evidence type="ECO:0000256" key="3">
    <source>
        <dbReference type="ARBA" id="ARBA00022571"/>
    </source>
</evidence>
<comment type="similarity">
    <text evidence="1 8">Belongs to the ArgJ family.</text>
</comment>
<feature type="binding site" evidence="8">
    <location>
        <position position="399"/>
    </location>
    <ligand>
        <name>substrate</name>
    </ligand>
</feature>
<dbReference type="InterPro" id="IPR002813">
    <property type="entry name" value="Arg_biosynth_ArgJ"/>
</dbReference>
<dbReference type="FunFam" id="3.60.70.12:FF:000001">
    <property type="entry name" value="Arginine biosynthesis bifunctional protein ArgJ, chloroplastic"/>
    <property type="match status" value="1"/>
</dbReference>
<feature type="active site" description="Nucleophile" evidence="8">
    <location>
        <position position="190"/>
    </location>
</feature>
<dbReference type="GO" id="GO:0006526">
    <property type="term" value="P:L-arginine biosynthetic process"/>
    <property type="evidence" value="ECO:0007669"/>
    <property type="project" value="UniProtKB-UniRule"/>
</dbReference>
<comment type="subcellular location">
    <subcellularLocation>
        <location evidence="8">Cytoplasm</location>
    </subcellularLocation>
</comment>
<keyword evidence="5 8" id="KW-0808">Transferase</keyword>
<evidence type="ECO:0000256" key="4">
    <source>
        <dbReference type="ARBA" id="ARBA00022605"/>
    </source>
</evidence>
<evidence type="ECO:0000256" key="7">
    <source>
        <dbReference type="ARBA" id="ARBA00023315"/>
    </source>
</evidence>
<dbReference type="Gene3D" id="3.60.70.12">
    <property type="entry name" value="L-amino peptidase D-ALA esterase/amidase"/>
    <property type="match status" value="1"/>
</dbReference>
<keyword evidence="7 8" id="KW-0012">Acyltransferase</keyword>
<dbReference type="AlphaFoldDB" id="A0AB38YHX3"/>
<dbReference type="PANTHER" id="PTHR23100">
    <property type="entry name" value="ARGININE BIOSYNTHESIS BIFUNCTIONAL PROTEIN ARGJ"/>
    <property type="match status" value="1"/>
</dbReference>
<feature type="binding site" evidence="8">
    <location>
        <position position="190"/>
    </location>
    <ligand>
        <name>substrate</name>
    </ligand>
</feature>
<comment type="pathway">
    <text evidence="8">Amino-acid biosynthesis; L-arginine biosynthesis; L-ornithine and N-acetyl-L-glutamate from L-glutamate and N(2)-acetyl-L-ornithine (cyclic): step 1/1.</text>
</comment>
<feature type="binding site" evidence="8">
    <location>
        <position position="179"/>
    </location>
    <ligand>
        <name>substrate</name>
    </ligand>
</feature>
<accession>A0AB38YHX3</accession>
<evidence type="ECO:0000256" key="2">
    <source>
        <dbReference type="ARBA" id="ARBA00011475"/>
    </source>
</evidence>
<comment type="catalytic activity">
    <reaction evidence="8">
        <text>N(2)-acetyl-L-ornithine + L-glutamate = N-acetyl-L-glutamate + L-ornithine</text>
        <dbReference type="Rhea" id="RHEA:15349"/>
        <dbReference type="ChEBI" id="CHEBI:29985"/>
        <dbReference type="ChEBI" id="CHEBI:44337"/>
        <dbReference type="ChEBI" id="CHEBI:46911"/>
        <dbReference type="ChEBI" id="CHEBI:57805"/>
        <dbReference type="EC" id="2.3.1.35"/>
    </reaction>
</comment>
<sequence>MAVGAGITTQLLPVAGVELSVTSAGIKKPGKQDLTLMVLQDGSAAAGVFTQNLFCAAPVTLAKTHLAGGYVRALVINTGNANAGTGERGKADAERTCAAVAESLGFSASDVLPFSTGVIGEYLPMDRLLKAVPSLAEGVGTADWHTVAHAIMTTDTRAKGHSIQLELDGRVVTLTGVSKGAGMIKPNMATMLGFAATDAAVAPEDLQALLTSAANRSFNRITVDGDTSTNDACILVATGASGVALGPNSPHWSAFSQAVHELMRELAHQIVRDGEGATKFVAIQVHSAKSSADALEVAYTVAHSPLVKTAMSASDANWGRILAAVGRAPVAPFDLQGIDIYLDDVLLVKHGEKATGYEEAQGAAVFAKDTFTIHIHMGCGTATETVWTTDLSHEYVSINADYRS</sequence>
<proteinExistence type="inferred from homology"/>
<feature type="binding site" evidence="8">
    <location>
        <position position="275"/>
    </location>
    <ligand>
        <name>substrate</name>
    </ligand>
</feature>
<reference evidence="9" key="1">
    <citation type="submission" date="2022-07" db="EMBL/GenBank/DDBJ databases">
        <title>Complete genome sequence of Salinispirillum sp. LH10-3-1 capable of multiple carbohydrate inversion isolated from a soda lake.</title>
        <authorList>
            <person name="Liu J."/>
            <person name="Zhai Y."/>
            <person name="Zhang H."/>
            <person name="Yang H."/>
            <person name="Qu J."/>
            <person name="Li J."/>
        </authorList>
    </citation>
    <scope>NUCLEOTIDE SEQUENCE</scope>
    <source>
        <strain evidence="9">LH 10-3-1</strain>
    </source>
</reference>
<dbReference type="GO" id="GO:0006592">
    <property type="term" value="P:ornithine biosynthetic process"/>
    <property type="evidence" value="ECO:0007669"/>
    <property type="project" value="TreeGrafter"/>
</dbReference>
<keyword evidence="4 8" id="KW-0028">Amino-acid biosynthesis</keyword>
<evidence type="ECO:0000256" key="5">
    <source>
        <dbReference type="ARBA" id="ARBA00022679"/>
    </source>
</evidence>
<protein>
    <recommendedName>
        <fullName evidence="8">Arginine biosynthesis bifunctional protein ArgJ</fullName>
    </recommendedName>
    <domain>
        <recommendedName>
            <fullName evidence="8">Glutamate N-acetyltransferase</fullName>
            <ecNumber evidence="8">2.3.1.35</ecNumber>
        </recommendedName>
        <alternativeName>
            <fullName evidence="8">Ornithine acetyltransferase</fullName>
            <shortName evidence="8">OATase</shortName>
        </alternativeName>
        <alternativeName>
            <fullName evidence="8">Ornithine transacetylase</fullName>
        </alternativeName>
    </domain>
    <domain>
        <recommendedName>
            <fullName evidence="8">Amino-acid acetyltransferase</fullName>
            <ecNumber evidence="8">2.3.1.1</ecNumber>
        </recommendedName>
        <alternativeName>
            <fullName evidence="8">N-acetylglutamate synthase</fullName>
            <shortName evidence="8">AGSase</shortName>
        </alternativeName>
    </domain>
    <component>
        <recommendedName>
            <fullName evidence="8">Arginine biosynthesis bifunctional protein ArgJ alpha chain</fullName>
        </recommendedName>
    </component>
    <component>
        <recommendedName>
            <fullName evidence="8">Arginine biosynthesis bifunctional protein ArgJ beta chain</fullName>
        </recommendedName>
    </component>
</protein>
<feature type="binding site" evidence="8">
    <location>
        <position position="404"/>
    </location>
    <ligand>
        <name>substrate</name>
    </ligand>
</feature>
<dbReference type="Gene3D" id="3.10.20.340">
    <property type="entry name" value="ArgJ beta chain, C-terminal domain"/>
    <property type="match status" value="1"/>
</dbReference>
<comment type="catalytic activity">
    <reaction evidence="8">
        <text>L-glutamate + acetyl-CoA = N-acetyl-L-glutamate + CoA + H(+)</text>
        <dbReference type="Rhea" id="RHEA:24292"/>
        <dbReference type="ChEBI" id="CHEBI:15378"/>
        <dbReference type="ChEBI" id="CHEBI:29985"/>
        <dbReference type="ChEBI" id="CHEBI:44337"/>
        <dbReference type="ChEBI" id="CHEBI:57287"/>
        <dbReference type="ChEBI" id="CHEBI:57288"/>
        <dbReference type="EC" id="2.3.1.1"/>
    </reaction>
</comment>
<dbReference type="NCBIfam" id="TIGR00120">
    <property type="entry name" value="ArgJ"/>
    <property type="match status" value="1"/>
</dbReference>
<name>A0AB38YHX3_9GAMM</name>
<dbReference type="InterPro" id="IPR016117">
    <property type="entry name" value="ArgJ-like_dom_sf"/>
</dbReference>
<dbReference type="InterPro" id="IPR042195">
    <property type="entry name" value="ArgJ_beta_C"/>
</dbReference>
<feature type="chain" id="PRO_5044030077" description="Arginine biosynthesis bifunctional protein ArgJ beta chain" evidence="8">
    <location>
        <begin position="190"/>
        <end position="404"/>
    </location>
</feature>
<dbReference type="RefSeq" id="WP_304996273.1">
    <property type="nucleotide sequence ID" value="NZ_CP101717.1"/>
</dbReference>
<feature type="site" description="Involved in the stabilization of negative charge on the oxyanion by the formation of the oxyanion hole" evidence="8">
    <location>
        <position position="117"/>
    </location>
</feature>